<evidence type="ECO:0000313" key="3">
    <source>
        <dbReference type="Proteomes" id="UP000314294"/>
    </source>
</evidence>
<keyword evidence="3" id="KW-1185">Reference proteome</keyword>
<sequence length="183" mass="18932">MAVEAVHVEAAGAAAAAAQERRVPLRQLTLTGLSGRLSRPGSPEWTERFLLPKPQENLSSSVVKTKRIRPIPKNRLKPFEVPAVITAPGTFSSLLRSSSFSCCRDSTSCSNSKQRGQQLSSSSSSSSSSGSVDDGWPYDSDGAGEPQPPRLCLGGDAPEPGSAAGHFSSSGPAAGCCGGSESR</sequence>
<comment type="caution">
    <text evidence="2">The sequence shown here is derived from an EMBL/GenBank/DDBJ whole genome shotgun (WGS) entry which is preliminary data.</text>
</comment>
<organism evidence="2 3">
    <name type="scientific">Liparis tanakae</name>
    <name type="common">Tanaka's snailfish</name>
    <dbReference type="NCBI Taxonomy" id="230148"/>
    <lineage>
        <taxon>Eukaryota</taxon>
        <taxon>Metazoa</taxon>
        <taxon>Chordata</taxon>
        <taxon>Craniata</taxon>
        <taxon>Vertebrata</taxon>
        <taxon>Euteleostomi</taxon>
        <taxon>Actinopterygii</taxon>
        <taxon>Neopterygii</taxon>
        <taxon>Teleostei</taxon>
        <taxon>Neoteleostei</taxon>
        <taxon>Acanthomorphata</taxon>
        <taxon>Eupercaria</taxon>
        <taxon>Perciformes</taxon>
        <taxon>Cottioidei</taxon>
        <taxon>Cottales</taxon>
        <taxon>Liparidae</taxon>
        <taxon>Liparis</taxon>
    </lineage>
</organism>
<gene>
    <name evidence="2" type="ORF">EYF80_016704</name>
</gene>
<name>A0A4Z2I6U1_9TELE</name>
<dbReference type="EMBL" id="SRLO01000129">
    <property type="protein sequence ID" value="TNN73034.1"/>
    <property type="molecule type" value="Genomic_DNA"/>
</dbReference>
<dbReference type="Proteomes" id="UP000314294">
    <property type="component" value="Unassembled WGS sequence"/>
</dbReference>
<evidence type="ECO:0000256" key="1">
    <source>
        <dbReference type="SAM" id="MobiDB-lite"/>
    </source>
</evidence>
<accession>A0A4Z2I6U1</accession>
<dbReference type="AlphaFoldDB" id="A0A4Z2I6U1"/>
<protein>
    <submittedName>
        <fullName evidence="2">Uncharacterized protein</fullName>
    </submittedName>
</protein>
<proteinExistence type="predicted"/>
<feature type="compositionally biased region" description="Low complexity" evidence="1">
    <location>
        <begin position="120"/>
        <end position="131"/>
    </location>
</feature>
<evidence type="ECO:0000313" key="2">
    <source>
        <dbReference type="EMBL" id="TNN73034.1"/>
    </source>
</evidence>
<feature type="compositionally biased region" description="Low complexity" evidence="1">
    <location>
        <begin position="101"/>
        <end position="110"/>
    </location>
</feature>
<feature type="region of interest" description="Disordered" evidence="1">
    <location>
        <begin position="101"/>
        <end position="183"/>
    </location>
</feature>
<reference evidence="2 3" key="1">
    <citation type="submission" date="2019-03" db="EMBL/GenBank/DDBJ databases">
        <title>First draft genome of Liparis tanakae, snailfish: a comprehensive survey of snailfish specific genes.</title>
        <authorList>
            <person name="Kim W."/>
            <person name="Song I."/>
            <person name="Jeong J.-H."/>
            <person name="Kim D."/>
            <person name="Kim S."/>
            <person name="Ryu S."/>
            <person name="Song J.Y."/>
            <person name="Lee S.K."/>
        </authorList>
    </citation>
    <scope>NUCLEOTIDE SEQUENCE [LARGE SCALE GENOMIC DNA]</scope>
    <source>
        <tissue evidence="2">Muscle</tissue>
    </source>
</reference>